<dbReference type="GO" id="GO:0046278">
    <property type="term" value="P:3,4-dihydroxybenzoate metabolic process"/>
    <property type="evidence" value="ECO:0007669"/>
    <property type="project" value="InterPro"/>
</dbReference>
<dbReference type="NCBIfam" id="TIGR02431">
    <property type="entry name" value="pcaR_pcaU"/>
    <property type="match status" value="1"/>
</dbReference>
<dbReference type="Gene3D" id="1.10.10.10">
    <property type="entry name" value="Winged helix-like DNA-binding domain superfamily/Winged helix DNA-binding domain"/>
    <property type="match status" value="1"/>
</dbReference>
<dbReference type="STRING" id="1747903.ASR47_1003210"/>
<gene>
    <name evidence="6" type="ORF">ASR47_1003210</name>
</gene>
<dbReference type="GO" id="GO:0045892">
    <property type="term" value="P:negative regulation of DNA-templated transcription"/>
    <property type="evidence" value="ECO:0007669"/>
    <property type="project" value="TreeGrafter"/>
</dbReference>
<dbReference type="PATRIC" id="fig|1747903.4.peg.1073"/>
<protein>
    <submittedName>
        <fullName evidence="6">IclR family transcriptional regulator, pca regulon regulatory protein</fullName>
    </submittedName>
</protein>
<dbReference type="InterPro" id="IPR029016">
    <property type="entry name" value="GAF-like_dom_sf"/>
</dbReference>
<accession>A0A1A7BYJ6</accession>
<feature type="domain" description="HTH iclR-type" evidence="4">
    <location>
        <begin position="22"/>
        <end position="82"/>
    </location>
</feature>
<dbReference type="InterPro" id="IPR014757">
    <property type="entry name" value="Tscrpt_reg_IclR_C"/>
</dbReference>
<keyword evidence="7" id="KW-1185">Reference proteome</keyword>
<dbReference type="Gene3D" id="3.30.450.40">
    <property type="match status" value="1"/>
</dbReference>
<keyword evidence="3" id="KW-0804">Transcription</keyword>
<evidence type="ECO:0000313" key="7">
    <source>
        <dbReference type="Proteomes" id="UP000092713"/>
    </source>
</evidence>
<dbReference type="GO" id="GO:0045893">
    <property type="term" value="P:positive regulation of DNA-templated transcription"/>
    <property type="evidence" value="ECO:0007669"/>
    <property type="project" value="InterPro"/>
</dbReference>
<dbReference type="PANTHER" id="PTHR30136">
    <property type="entry name" value="HELIX-TURN-HELIX TRANSCRIPTIONAL REGULATOR, ICLR FAMILY"/>
    <property type="match status" value="1"/>
</dbReference>
<dbReference type="InterPro" id="IPR050707">
    <property type="entry name" value="HTH_MetabolicPath_Reg"/>
</dbReference>
<comment type="caution">
    <text evidence="6">The sequence shown here is derived from an EMBL/GenBank/DDBJ whole genome shotgun (WGS) entry which is preliminary data.</text>
</comment>
<dbReference type="GO" id="GO:0003677">
    <property type="term" value="F:DNA binding"/>
    <property type="evidence" value="ECO:0007669"/>
    <property type="project" value="UniProtKB-KW"/>
</dbReference>
<dbReference type="InterPro" id="IPR012794">
    <property type="entry name" value="PcaR_PcaU"/>
</dbReference>
<dbReference type="PROSITE" id="PS51078">
    <property type="entry name" value="ICLR_ED"/>
    <property type="match status" value="1"/>
</dbReference>
<dbReference type="Proteomes" id="UP000092713">
    <property type="component" value="Unassembled WGS sequence"/>
</dbReference>
<dbReference type="OrthoDB" id="9807558at2"/>
<dbReference type="SUPFAM" id="SSF55781">
    <property type="entry name" value="GAF domain-like"/>
    <property type="match status" value="1"/>
</dbReference>
<keyword evidence="2" id="KW-0238">DNA-binding</keyword>
<name>A0A1A7BYJ6_9BURK</name>
<dbReference type="EMBL" id="LOCQ01000060">
    <property type="protein sequence ID" value="OBV37550.1"/>
    <property type="molecule type" value="Genomic_DNA"/>
</dbReference>
<evidence type="ECO:0000256" key="3">
    <source>
        <dbReference type="ARBA" id="ARBA00023163"/>
    </source>
</evidence>
<evidence type="ECO:0000259" key="5">
    <source>
        <dbReference type="PROSITE" id="PS51078"/>
    </source>
</evidence>
<dbReference type="GO" id="GO:0003700">
    <property type="term" value="F:DNA-binding transcription factor activity"/>
    <property type="evidence" value="ECO:0007669"/>
    <property type="project" value="TreeGrafter"/>
</dbReference>
<proteinExistence type="predicted"/>
<reference evidence="6 7" key="1">
    <citation type="submission" date="2016-04" db="EMBL/GenBank/DDBJ databases">
        <title>Draft genome sequence of Janthinobacterium psychrotolerans sp. nov., isolated from freshwater sediments in Denmark.</title>
        <authorList>
            <person name="Gong X."/>
            <person name="Skrivergaard S."/>
            <person name="Korsgaard B.S."/>
            <person name="Schreiber L."/>
            <person name="Marshall I.P."/>
            <person name="Finster K."/>
            <person name="Schramm A."/>
        </authorList>
    </citation>
    <scope>NUCLEOTIDE SEQUENCE [LARGE SCALE GENOMIC DNA]</scope>
    <source>
        <strain evidence="6 7">S3-2</strain>
    </source>
</reference>
<organism evidence="6 7">
    <name type="scientific">Janthinobacterium psychrotolerans</name>
    <dbReference type="NCBI Taxonomy" id="1747903"/>
    <lineage>
        <taxon>Bacteria</taxon>
        <taxon>Pseudomonadati</taxon>
        <taxon>Pseudomonadota</taxon>
        <taxon>Betaproteobacteria</taxon>
        <taxon>Burkholderiales</taxon>
        <taxon>Oxalobacteraceae</taxon>
        <taxon>Janthinobacterium</taxon>
    </lineage>
</organism>
<dbReference type="SMART" id="SM00346">
    <property type="entry name" value="HTH_ICLR"/>
    <property type="match status" value="1"/>
</dbReference>
<evidence type="ECO:0000259" key="4">
    <source>
        <dbReference type="PROSITE" id="PS51077"/>
    </source>
</evidence>
<sequence length="269" mass="29167">MNEHSTTLLAAEDTPRPGDSYVQSFARGLAVLRSFGAQAPQQTLSEVAERAQLTRAGARRILLTLLQLGYVEADGRLFRLTPKVLDLGYAYLSSLPIWTQAQPLLEELMQALRQSCSATVLDGDDIVYVVRLSAHRTMSINLGIGSRLPSYCTSMGRVLLSNLAPDALRARLSNMALLKVTPATKVDIEALMEEIAQVRRQGWCLVQEELEQGLVALAAPVFDRSGKIVAAINVSGQAAGPSVAQLMEQSLPKLLETASRVSALIKVQQ</sequence>
<dbReference type="PROSITE" id="PS51077">
    <property type="entry name" value="HTH_ICLR"/>
    <property type="match status" value="1"/>
</dbReference>
<dbReference type="SUPFAM" id="SSF46785">
    <property type="entry name" value="Winged helix' DNA-binding domain"/>
    <property type="match status" value="1"/>
</dbReference>
<evidence type="ECO:0000256" key="1">
    <source>
        <dbReference type="ARBA" id="ARBA00023015"/>
    </source>
</evidence>
<dbReference type="PANTHER" id="PTHR30136:SF34">
    <property type="entry name" value="TRANSCRIPTIONAL REGULATOR"/>
    <property type="match status" value="1"/>
</dbReference>
<feature type="domain" description="IclR-ED" evidence="5">
    <location>
        <begin position="83"/>
        <end position="267"/>
    </location>
</feature>
<dbReference type="InterPro" id="IPR005471">
    <property type="entry name" value="Tscrpt_reg_IclR_N"/>
</dbReference>
<dbReference type="InterPro" id="IPR036388">
    <property type="entry name" value="WH-like_DNA-bd_sf"/>
</dbReference>
<dbReference type="AlphaFoldDB" id="A0A1A7BYJ6"/>
<dbReference type="RefSeq" id="WP_065309780.1">
    <property type="nucleotide sequence ID" value="NZ_LOCQ01000060.1"/>
</dbReference>
<keyword evidence="1" id="KW-0805">Transcription regulation</keyword>
<dbReference type="Pfam" id="PF01614">
    <property type="entry name" value="IclR_C"/>
    <property type="match status" value="1"/>
</dbReference>
<evidence type="ECO:0000313" key="6">
    <source>
        <dbReference type="EMBL" id="OBV37550.1"/>
    </source>
</evidence>
<dbReference type="InterPro" id="IPR036390">
    <property type="entry name" value="WH_DNA-bd_sf"/>
</dbReference>
<dbReference type="Pfam" id="PF09339">
    <property type="entry name" value="HTH_IclR"/>
    <property type="match status" value="1"/>
</dbReference>
<evidence type="ECO:0000256" key="2">
    <source>
        <dbReference type="ARBA" id="ARBA00023125"/>
    </source>
</evidence>